<evidence type="ECO:0000256" key="1">
    <source>
        <dbReference type="SAM" id="MobiDB-lite"/>
    </source>
</evidence>
<dbReference type="AlphaFoldDB" id="A0AAT9I0C9"/>
<protein>
    <submittedName>
        <fullName evidence="2">Uncharacterized protein</fullName>
    </submittedName>
</protein>
<reference evidence="2" key="1">
    <citation type="submission" date="2024-06" db="EMBL/GenBank/DDBJ databases">
        <authorList>
            <consortium name="consrtm"/>
            <person name="Uemura M."/>
            <person name="Terahara T."/>
        </authorList>
    </citation>
    <scope>NUCLEOTIDE SEQUENCE</scope>
    <source>
        <strain evidence="2">KM77-8</strain>
        <plasmid evidence="2">pKM77-8_1</plasmid>
    </source>
</reference>
<geneLocation type="plasmid" evidence="2">
    <name>pKM77-8_1</name>
</geneLocation>
<organism evidence="2">
    <name type="scientific">Streptomyces haneummycinicus</name>
    <dbReference type="NCBI Taxonomy" id="3074435"/>
    <lineage>
        <taxon>Bacteria</taxon>
        <taxon>Bacillati</taxon>
        <taxon>Actinomycetota</taxon>
        <taxon>Actinomycetes</taxon>
        <taxon>Kitasatosporales</taxon>
        <taxon>Streptomycetaceae</taxon>
        <taxon>Streptomyces</taxon>
    </lineage>
</organism>
<reference evidence="2" key="2">
    <citation type="submission" date="2024-07" db="EMBL/GenBank/DDBJ databases">
        <title>Streptomyces haneummycinica sp. nov., a new antibiotic-producing actinobacterium isolated from marine sediment.</title>
        <authorList>
            <person name="Uemura M."/>
            <person name="Hamada M."/>
            <person name="Hirano S."/>
            <person name="Kobayashi K."/>
            <person name="Ohshiro T."/>
            <person name="Kobayashi T."/>
            <person name="Terahara T."/>
        </authorList>
    </citation>
    <scope>NUCLEOTIDE SEQUENCE</scope>
    <source>
        <strain evidence="2">KM77-8</strain>
        <plasmid evidence="2">pKM77-8_1</plasmid>
    </source>
</reference>
<feature type="region of interest" description="Disordered" evidence="1">
    <location>
        <begin position="1"/>
        <end position="21"/>
    </location>
</feature>
<accession>A0AAT9I0C9</accession>
<gene>
    <name evidence="2" type="ORF">SHKM778_94960</name>
</gene>
<proteinExistence type="predicted"/>
<evidence type="ECO:0000313" key="2">
    <source>
        <dbReference type="EMBL" id="BFO23108.1"/>
    </source>
</evidence>
<dbReference type="EMBL" id="AP035769">
    <property type="protein sequence ID" value="BFO23108.1"/>
    <property type="molecule type" value="Genomic_DNA"/>
</dbReference>
<sequence length="55" mass="6261">MGLLRKGDSVTNPSKKQGSWWKVEPTIEPQSGLSIDRDGWVNKRYLKPSVCMQLD</sequence>
<keyword evidence="2" id="KW-0614">Plasmid</keyword>
<name>A0AAT9I0C9_9ACTN</name>